<dbReference type="Proteomes" id="UP000728106">
    <property type="component" value="Unassembled WGS sequence"/>
</dbReference>
<dbReference type="Proteomes" id="UP000808038">
    <property type="component" value="Unassembled WGS sequence"/>
</dbReference>
<dbReference type="GO" id="GO:0030420">
    <property type="term" value="P:establishment of competence for transformation"/>
    <property type="evidence" value="ECO:0007669"/>
    <property type="project" value="UniProtKB-KW"/>
</dbReference>
<dbReference type="EMBL" id="JAAOCP010000001">
    <property type="protein sequence ID" value="MBJ7638005.1"/>
    <property type="molecule type" value="Genomic_DNA"/>
</dbReference>
<name>A0A4Z0RKC1_WEICO</name>
<reference evidence="4 5" key="2">
    <citation type="journal article" date="2021" name="Int. J. Food Microbiol.">
        <title>Safety demonstration of a microbial species for use in the food chain: Weissella confusa.</title>
        <authorList>
            <person name="Bourdichon F."/>
            <person name="Patrone V."/>
            <person name="Fontana A."/>
            <person name="Milani G."/>
            <person name="Morelli L."/>
        </authorList>
    </citation>
    <scope>NUCLEOTIDE SEQUENCE [LARGE SCALE GENOMIC DNA]</scope>
    <source>
        <strain evidence="3">CCUG 30943</strain>
        <strain evidence="4 5">CCUG 43002</strain>
    </source>
</reference>
<comment type="caution">
    <text evidence="4">The sequence shown here is derived from an EMBL/GenBank/DDBJ whole genome shotgun (WGS) entry which is preliminary data.</text>
</comment>
<dbReference type="InterPro" id="IPR012902">
    <property type="entry name" value="N_methyl_site"/>
</dbReference>
<proteinExistence type="predicted"/>
<sequence length="146" mass="16681">MAKRRGFTLAETLVALMAFSMALSLLGVAATNLKQHYQSNRNQQREAQVARSIMSLEAPETGLTLKTCFKRQLILYSKITDKKYYLDVRHKAFGLYTRQGGNMRYLNQVSQVTYVQLSKQRVQATIQFEEGVKVTQEITFYEKSAG</sequence>
<dbReference type="GO" id="GO:0009986">
    <property type="term" value="C:cell surface"/>
    <property type="evidence" value="ECO:0007669"/>
    <property type="project" value="UniProtKB-SubCell"/>
</dbReference>
<evidence type="ECO:0000256" key="1">
    <source>
        <dbReference type="ARBA" id="ARBA00004241"/>
    </source>
</evidence>
<dbReference type="Pfam" id="PF07963">
    <property type="entry name" value="N_methyl"/>
    <property type="match status" value="1"/>
</dbReference>
<reference evidence="4" key="1">
    <citation type="submission" date="2020-02" db="EMBL/GenBank/DDBJ databases">
        <authorList>
            <person name="Fontana A."/>
            <person name="Patrone V."/>
            <person name="Morelli L."/>
        </authorList>
    </citation>
    <scope>NUCLEOTIDE SEQUENCE</scope>
    <source>
        <strain evidence="3">CCUG 30943</strain>
        <strain evidence="4">CCUG 43002</strain>
    </source>
</reference>
<organism evidence="4 5">
    <name type="scientific">Weissella confusa</name>
    <name type="common">Lactobacillus confusus</name>
    <dbReference type="NCBI Taxonomy" id="1583"/>
    <lineage>
        <taxon>Bacteria</taxon>
        <taxon>Bacillati</taxon>
        <taxon>Bacillota</taxon>
        <taxon>Bacilli</taxon>
        <taxon>Lactobacillales</taxon>
        <taxon>Lactobacillaceae</taxon>
        <taxon>Weissella</taxon>
    </lineage>
</organism>
<dbReference type="EMBL" id="JAAOCX010000001">
    <property type="protein sequence ID" value="MBJ7631584.1"/>
    <property type="molecule type" value="Genomic_DNA"/>
</dbReference>
<dbReference type="NCBIfam" id="TIGR02532">
    <property type="entry name" value="IV_pilin_GFxxxE"/>
    <property type="match status" value="1"/>
</dbReference>
<evidence type="ECO:0000256" key="2">
    <source>
        <dbReference type="ARBA" id="ARBA00023287"/>
    </source>
</evidence>
<accession>A0A4Z0RKC1</accession>
<keyword evidence="5" id="KW-1185">Reference proteome</keyword>
<dbReference type="GeneID" id="57978507"/>
<protein>
    <submittedName>
        <fullName evidence="4">Type II secretion system protein</fullName>
    </submittedName>
</protein>
<gene>
    <name evidence="4" type="ORF">HAU20_01030</name>
    <name evidence="3" type="ORF">HAU43_00445</name>
</gene>
<evidence type="ECO:0000313" key="4">
    <source>
        <dbReference type="EMBL" id="MBJ7638005.1"/>
    </source>
</evidence>
<keyword evidence="2" id="KW-0178">Competence</keyword>
<evidence type="ECO:0000313" key="3">
    <source>
        <dbReference type="EMBL" id="MBJ7631584.1"/>
    </source>
</evidence>
<dbReference type="RefSeq" id="WP_135387817.1">
    <property type="nucleotide sequence ID" value="NZ_ALXH01000005.1"/>
</dbReference>
<evidence type="ECO:0000313" key="5">
    <source>
        <dbReference type="Proteomes" id="UP000728106"/>
    </source>
</evidence>
<dbReference type="AlphaFoldDB" id="A0A4Z0RKC1"/>
<comment type="subcellular location">
    <subcellularLocation>
        <location evidence="1">Cell surface</location>
    </subcellularLocation>
</comment>